<organism evidence="3 4">
    <name type="scientific">Actibacterium pelagium</name>
    <dbReference type="NCBI Taxonomy" id="2029103"/>
    <lineage>
        <taxon>Bacteria</taxon>
        <taxon>Pseudomonadati</taxon>
        <taxon>Pseudomonadota</taxon>
        <taxon>Alphaproteobacteria</taxon>
        <taxon>Rhodobacterales</taxon>
        <taxon>Roseobacteraceae</taxon>
        <taxon>Actibacterium</taxon>
    </lineage>
</organism>
<dbReference type="Pfam" id="PF00171">
    <property type="entry name" value="Aldedh"/>
    <property type="match status" value="1"/>
</dbReference>
<name>A0A917AMT7_9RHOB</name>
<dbReference type="InterPro" id="IPR016163">
    <property type="entry name" value="Ald_DH_C"/>
</dbReference>
<feature type="domain" description="Aldehyde dehydrogenase" evidence="2">
    <location>
        <begin position="1"/>
        <end position="150"/>
    </location>
</feature>
<gene>
    <name evidence="3" type="ORF">GCM10011517_28410</name>
</gene>
<dbReference type="SUPFAM" id="SSF53720">
    <property type="entry name" value="ALDH-like"/>
    <property type="match status" value="1"/>
</dbReference>
<dbReference type="InterPro" id="IPR016162">
    <property type="entry name" value="Ald_DH_N"/>
</dbReference>
<dbReference type="OrthoDB" id="8694498at2"/>
<evidence type="ECO:0000313" key="4">
    <source>
        <dbReference type="Proteomes" id="UP000606730"/>
    </source>
</evidence>
<reference evidence="3" key="1">
    <citation type="journal article" date="2014" name="Int. J. Syst. Evol. Microbiol.">
        <title>Complete genome sequence of Corynebacterium casei LMG S-19264T (=DSM 44701T), isolated from a smear-ripened cheese.</title>
        <authorList>
            <consortium name="US DOE Joint Genome Institute (JGI-PGF)"/>
            <person name="Walter F."/>
            <person name="Albersmeier A."/>
            <person name="Kalinowski J."/>
            <person name="Ruckert C."/>
        </authorList>
    </citation>
    <scope>NUCLEOTIDE SEQUENCE</scope>
    <source>
        <strain evidence="3">CGMCC 1.16012</strain>
    </source>
</reference>
<dbReference type="Proteomes" id="UP000606730">
    <property type="component" value="Unassembled WGS sequence"/>
</dbReference>
<keyword evidence="4" id="KW-1185">Reference proteome</keyword>
<evidence type="ECO:0000256" key="1">
    <source>
        <dbReference type="ARBA" id="ARBA00023002"/>
    </source>
</evidence>
<dbReference type="RefSeq" id="WP_095594699.1">
    <property type="nucleotide sequence ID" value="NZ_BMKN01000002.1"/>
</dbReference>
<accession>A0A917AMT7</accession>
<proteinExistence type="predicted"/>
<dbReference type="InterPro" id="IPR016161">
    <property type="entry name" value="Ald_DH/histidinol_DH"/>
</dbReference>
<protein>
    <recommendedName>
        <fullName evidence="2">Aldehyde dehydrogenase domain-containing protein</fullName>
    </recommendedName>
</protein>
<keyword evidence="1" id="KW-0560">Oxidoreductase</keyword>
<reference evidence="3" key="2">
    <citation type="submission" date="2020-09" db="EMBL/GenBank/DDBJ databases">
        <authorList>
            <person name="Sun Q."/>
            <person name="Zhou Y."/>
        </authorList>
    </citation>
    <scope>NUCLEOTIDE SEQUENCE</scope>
    <source>
        <strain evidence="3">CGMCC 1.16012</strain>
    </source>
</reference>
<dbReference type="EMBL" id="BMKN01000002">
    <property type="protein sequence ID" value="GGE59034.1"/>
    <property type="molecule type" value="Genomic_DNA"/>
</dbReference>
<dbReference type="PANTHER" id="PTHR11699">
    <property type="entry name" value="ALDEHYDE DEHYDROGENASE-RELATED"/>
    <property type="match status" value="1"/>
</dbReference>
<dbReference type="Gene3D" id="3.40.309.10">
    <property type="entry name" value="Aldehyde Dehydrogenase, Chain A, domain 2"/>
    <property type="match status" value="1"/>
</dbReference>
<dbReference type="AlphaFoldDB" id="A0A917AMT7"/>
<comment type="caution">
    <text evidence="3">The sequence shown here is derived from an EMBL/GenBank/DDBJ whole genome shotgun (WGS) entry which is preliminary data.</text>
</comment>
<sequence>MGSMVSDSQRDRVLGMVAAAVSEGAQVITGGRKPNRQGAFMEPTVLEVTSDMAIAKEEVFGPVLSVVPFRYNAQAIQIANATDYGLVAGVFTRNLDYSTGAARQLRAGQIFVNEWFAGEVETPFGGYGKSGYGREKGREALWNYVQTKNIAIKLGGQP</sequence>
<dbReference type="InterPro" id="IPR015590">
    <property type="entry name" value="Aldehyde_DH_dom"/>
</dbReference>
<dbReference type="Gene3D" id="3.40.605.10">
    <property type="entry name" value="Aldehyde Dehydrogenase, Chain A, domain 1"/>
    <property type="match status" value="1"/>
</dbReference>
<evidence type="ECO:0000259" key="2">
    <source>
        <dbReference type="Pfam" id="PF00171"/>
    </source>
</evidence>
<dbReference type="GO" id="GO:0016620">
    <property type="term" value="F:oxidoreductase activity, acting on the aldehyde or oxo group of donors, NAD or NADP as acceptor"/>
    <property type="evidence" value="ECO:0007669"/>
    <property type="project" value="InterPro"/>
</dbReference>
<evidence type="ECO:0000313" key="3">
    <source>
        <dbReference type="EMBL" id="GGE59034.1"/>
    </source>
</evidence>